<reference evidence="1" key="1">
    <citation type="journal article" date="2019" name="bioRxiv">
        <title>The Genome of the Zebra Mussel, Dreissena polymorpha: A Resource for Invasive Species Research.</title>
        <authorList>
            <person name="McCartney M.A."/>
            <person name="Auch B."/>
            <person name="Kono T."/>
            <person name="Mallez S."/>
            <person name="Zhang Y."/>
            <person name="Obille A."/>
            <person name="Becker A."/>
            <person name="Abrahante J.E."/>
            <person name="Garbe J."/>
            <person name="Badalamenti J.P."/>
            <person name="Herman A."/>
            <person name="Mangelson H."/>
            <person name="Liachko I."/>
            <person name="Sullivan S."/>
            <person name="Sone E.D."/>
            <person name="Koren S."/>
            <person name="Silverstein K.A.T."/>
            <person name="Beckman K.B."/>
            <person name="Gohl D.M."/>
        </authorList>
    </citation>
    <scope>NUCLEOTIDE SEQUENCE</scope>
    <source>
        <strain evidence="1">Duluth1</strain>
        <tissue evidence="1">Whole animal</tissue>
    </source>
</reference>
<keyword evidence="2" id="KW-1185">Reference proteome</keyword>
<proteinExistence type="predicted"/>
<protein>
    <submittedName>
        <fullName evidence="1">Uncharacterized protein</fullName>
    </submittedName>
</protein>
<gene>
    <name evidence="1" type="ORF">DPMN_023359</name>
</gene>
<reference evidence="1" key="2">
    <citation type="submission" date="2020-11" db="EMBL/GenBank/DDBJ databases">
        <authorList>
            <person name="McCartney M.A."/>
            <person name="Auch B."/>
            <person name="Kono T."/>
            <person name="Mallez S."/>
            <person name="Becker A."/>
            <person name="Gohl D.M."/>
            <person name="Silverstein K.A.T."/>
            <person name="Koren S."/>
            <person name="Bechman K.B."/>
            <person name="Herman A."/>
            <person name="Abrahante J.E."/>
            <person name="Garbe J."/>
        </authorList>
    </citation>
    <scope>NUCLEOTIDE SEQUENCE</scope>
    <source>
        <strain evidence="1">Duluth1</strain>
        <tissue evidence="1">Whole animal</tissue>
    </source>
</reference>
<sequence>MQQPRAHARSMIWRRTPCLKRSGLAMRKGCSMMAPSRDAVTAKMANCWLDTVIIDLVFLVRKNIQ</sequence>
<dbReference type="EMBL" id="JAIWYP010000002">
    <property type="protein sequence ID" value="KAH3860459.1"/>
    <property type="molecule type" value="Genomic_DNA"/>
</dbReference>
<evidence type="ECO:0000313" key="2">
    <source>
        <dbReference type="Proteomes" id="UP000828390"/>
    </source>
</evidence>
<evidence type="ECO:0000313" key="1">
    <source>
        <dbReference type="EMBL" id="KAH3860459.1"/>
    </source>
</evidence>
<dbReference type="Proteomes" id="UP000828390">
    <property type="component" value="Unassembled WGS sequence"/>
</dbReference>
<organism evidence="1 2">
    <name type="scientific">Dreissena polymorpha</name>
    <name type="common">Zebra mussel</name>
    <name type="synonym">Mytilus polymorpha</name>
    <dbReference type="NCBI Taxonomy" id="45954"/>
    <lineage>
        <taxon>Eukaryota</taxon>
        <taxon>Metazoa</taxon>
        <taxon>Spiralia</taxon>
        <taxon>Lophotrochozoa</taxon>
        <taxon>Mollusca</taxon>
        <taxon>Bivalvia</taxon>
        <taxon>Autobranchia</taxon>
        <taxon>Heteroconchia</taxon>
        <taxon>Euheterodonta</taxon>
        <taxon>Imparidentia</taxon>
        <taxon>Neoheterodontei</taxon>
        <taxon>Myida</taxon>
        <taxon>Dreissenoidea</taxon>
        <taxon>Dreissenidae</taxon>
        <taxon>Dreissena</taxon>
    </lineage>
</organism>
<name>A0A9D4R9U5_DREPO</name>
<accession>A0A9D4R9U5</accession>
<comment type="caution">
    <text evidence="1">The sequence shown here is derived from an EMBL/GenBank/DDBJ whole genome shotgun (WGS) entry which is preliminary data.</text>
</comment>
<dbReference type="AlphaFoldDB" id="A0A9D4R9U5"/>